<keyword evidence="2" id="KW-0902">Two-component regulatory system</keyword>
<dbReference type="RefSeq" id="WP_042213665.1">
    <property type="nucleotide sequence ID" value="NZ_BBLU01000004.1"/>
</dbReference>
<dbReference type="GO" id="GO:0000156">
    <property type="term" value="F:phosphorelay response regulator activity"/>
    <property type="evidence" value="ECO:0007669"/>
    <property type="project" value="TreeGrafter"/>
</dbReference>
<accession>A0A1H6YC17</accession>
<dbReference type="SUPFAM" id="SSF46894">
    <property type="entry name" value="C-terminal effector domain of the bipartite response regulators"/>
    <property type="match status" value="1"/>
</dbReference>
<evidence type="ECO:0000313" key="11">
    <source>
        <dbReference type="EMBL" id="SEJ38833.1"/>
    </source>
</evidence>
<gene>
    <name evidence="11" type="ORF">SAMN05421637_1668</name>
</gene>
<evidence type="ECO:0000256" key="2">
    <source>
        <dbReference type="ARBA" id="ARBA00023012"/>
    </source>
</evidence>
<keyword evidence="4 8" id="KW-0238">DNA-binding</keyword>
<dbReference type="GO" id="GO:0000976">
    <property type="term" value="F:transcription cis-regulatory region binding"/>
    <property type="evidence" value="ECO:0007669"/>
    <property type="project" value="TreeGrafter"/>
</dbReference>
<dbReference type="InterPro" id="IPR001789">
    <property type="entry name" value="Sig_transdc_resp-reg_receiver"/>
</dbReference>
<evidence type="ECO:0000259" key="9">
    <source>
        <dbReference type="PROSITE" id="PS50110"/>
    </source>
</evidence>
<keyword evidence="1 7" id="KW-0597">Phosphoprotein</keyword>
<keyword evidence="5" id="KW-0804">Transcription</keyword>
<dbReference type="InterPro" id="IPR016032">
    <property type="entry name" value="Sig_transdc_resp-reg_C-effctor"/>
</dbReference>
<dbReference type="Gene3D" id="3.40.50.2300">
    <property type="match status" value="1"/>
</dbReference>
<dbReference type="Gene3D" id="6.10.250.690">
    <property type="match status" value="1"/>
</dbReference>
<dbReference type="CDD" id="cd00383">
    <property type="entry name" value="trans_reg_C"/>
    <property type="match status" value="1"/>
</dbReference>
<evidence type="ECO:0000313" key="12">
    <source>
        <dbReference type="Proteomes" id="UP000183315"/>
    </source>
</evidence>
<dbReference type="FunFam" id="3.40.50.2300:FF:000001">
    <property type="entry name" value="DNA-binding response regulator PhoB"/>
    <property type="match status" value="1"/>
</dbReference>
<evidence type="ECO:0000256" key="7">
    <source>
        <dbReference type="PROSITE-ProRule" id="PRU00169"/>
    </source>
</evidence>
<dbReference type="Pfam" id="PF00072">
    <property type="entry name" value="Response_reg"/>
    <property type="match status" value="1"/>
</dbReference>
<dbReference type="SUPFAM" id="SSF52172">
    <property type="entry name" value="CheY-like"/>
    <property type="match status" value="1"/>
</dbReference>
<dbReference type="InterPro" id="IPR039420">
    <property type="entry name" value="WalR-like"/>
</dbReference>
<feature type="domain" description="OmpR/PhoB-type" evidence="10">
    <location>
        <begin position="132"/>
        <end position="231"/>
    </location>
</feature>
<evidence type="ECO:0000259" key="10">
    <source>
        <dbReference type="PROSITE" id="PS51755"/>
    </source>
</evidence>
<dbReference type="SMART" id="SM00448">
    <property type="entry name" value="REC"/>
    <property type="match status" value="1"/>
</dbReference>
<dbReference type="SMART" id="SM00862">
    <property type="entry name" value="Trans_reg_C"/>
    <property type="match status" value="1"/>
</dbReference>
<dbReference type="eggNOG" id="COG0745">
    <property type="taxonomic scope" value="Bacteria"/>
</dbReference>
<dbReference type="InterPro" id="IPR001867">
    <property type="entry name" value="OmpR/PhoB-type_DNA-bd"/>
</dbReference>
<sequence>MTEARILVVEDEESYRDSLQVLLEREGFTVALAATGTAGVEAFVRDGADIILLDLMLPGMSGAEVFRAVRERSDVPVIMVTAKDDQVDRIIGLELGADDYVTKPYSGRELIARVRAVLRRVGAGARDIAEEPERLTVAGITLDPERLQLTRDGHTQSLPPKEFALLHLLAQNAGRVLPRQVIIDRVWGSDYFGDTKTLDVHIKRIRSRVEDDPSEPVLIQTVRGVGYSFEA</sequence>
<proteinExistence type="predicted"/>
<dbReference type="PANTHER" id="PTHR48111">
    <property type="entry name" value="REGULATOR OF RPOS"/>
    <property type="match status" value="1"/>
</dbReference>
<evidence type="ECO:0000256" key="8">
    <source>
        <dbReference type="PROSITE-ProRule" id="PRU01091"/>
    </source>
</evidence>
<dbReference type="GO" id="GO:0005829">
    <property type="term" value="C:cytosol"/>
    <property type="evidence" value="ECO:0007669"/>
    <property type="project" value="TreeGrafter"/>
</dbReference>
<dbReference type="PROSITE" id="PS50110">
    <property type="entry name" value="RESPONSE_REGULATORY"/>
    <property type="match status" value="1"/>
</dbReference>
<keyword evidence="3" id="KW-0805">Transcription regulation</keyword>
<evidence type="ECO:0000256" key="4">
    <source>
        <dbReference type="ARBA" id="ARBA00023125"/>
    </source>
</evidence>
<dbReference type="GO" id="GO:0032993">
    <property type="term" value="C:protein-DNA complex"/>
    <property type="evidence" value="ECO:0007669"/>
    <property type="project" value="TreeGrafter"/>
</dbReference>
<name>A0A1H6YC17_9MICO</name>
<evidence type="ECO:0000256" key="1">
    <source>
        <dbReference type="ARBA" id="ARBA00022553"/>
    </source>
</evidence>
<feature type="DNA-binding region" description="OmpR/PhoB-type" evidence="8">
    <location>
        <begin position="132"/>
        <end position="231"/>
    </location>
</feature>
<feature type="domain" description="Response regulatory" evidence="9">
    <location>
        <begin position="5"/>
        <end position="118"/>
    </location>
</feature>
<dbReference type="InterPro" id="IPR011006">
    <property type="entry name" value="CheY-like_superfamily"/>
</dbReference>
<dbReference type="InterPro" id="IPR036388">
    <property type="entry name" value="WH-like_DNA-bd_sf"/>
</dbReference>
<evidence type="ECO:0000256" key="3">
    <source>
        <dbReference type="ARBA" id="ARBA00023015"/>
    </source>
</evidence>
<dbReference type="OrthoDB" id="162434at2"/>
<dbReference type="PROSITE" id="PS51755">
    <property type="entry name" value="OMPR_PHOB"/>
    <property type="match status" value="1"/>
</dbReference>
<dbReference type="Gene3D" id="1.10.10.10">
    <property type="entry name" value="Winged helix-like DNA-binding domain superfamily/Winged helix DNA-binding domain"/>
    <property type="match status" value="1"/>
</dbReference>
<evidence type="ECO:0000256" key="5">
    <source>
        <dbReference type="ARBA" id="ARBA00023163"/>
    </source>
</evidence>
<dbReference type="GO" id="GO:0006355">
    <property type="term" value="P:regulation of DNA-templated transcription"/>
    <property type="evidence" value="ECO:0007669"/>
    <property type="project" value="InterPro"/>
</dbReference>
<keyword evidence="12" id="KW-1185">Reference proteome</keyword>
<feature type="modified residue" description="4-aspartylphosphate" evidence="7">
    <location>
        <position position="54"/>
    </location>
</feature>
<reference evidence="12" key="1">
    <citation type="submission" date="2016-10" db="EMBL/GenBank/DDBJ databases">
        <authorList>
            <person name="Varghese N."/>
        </authorList>
    </citation>
    <scope>NUCLEOTIDE SEQUENCE [LARGE SCALE GENOMIC DNA]</scope>
    <source>
        <strain evidence="12">DSM 24868</strain>
    </source>
</reference>
<evidence type="ECO:0000256" key="6">
    <source>
        <dbReference type="ARBA" id="ARBA00041201"/>
    </source>
</evidence>
<dbReference type="FunFam" id="1.10.10.10:FF:000018">
    <property type="entry name" value="DNA-binding response regulator ResD"/>
    <property type="match status" value="1"/>
</dbReference>
<dbReference type="EMBL" id="FNZI01000003">
    <property type="protein sequence ID" value="SEJ38833.1"/>
    <property type="molecule type" value="Genomic_DNA"/>
</dbReference>
<organism evidence="11 12">
    <name type="scientific">Demequina mangrovi</name>
    <dbReference type="NCBI Taxonomy" id="1043493"/>
    <lineage>
        <taxon>Bacteria</taxon>
        <taxon>Bacillati</taxon>
        <taxon>Actinomycetota</taxon>
        <taxon>Actinomycetes</taxon>
        <taxon>Micrococcales</taxon>
        <taxon>Demequinaceae</taxon>
        <taxon>Demequina</taxon>
    </lineage>
</organism>
<dbReference type="STRING" id="1043493.SAMN05421637_1668"/>
<dbReference type="AlphaFoldDB" id="A0A1H6YC17"/>
<dbReference type="Pfam" id="PF00486">
    <property type="entry name" value="Trans_reg_C"/>
    <property type="match status" value="1"/>
</dbReference>
<dbReference type="PANTHER" id="PTHR48111:SF72">
    <property type="entry name" value="SENSORY TRANSDUCTION PROTEIN REGX3"/>
    <property type="match status" value="1"/>
</dbReference>
<protein>
    <recommendedName>
        <fullName evidence="6">Sensory transduction protein RegX3</fullName>
    </recommendedName>
</protein>
<dbReference type="Proteomes" id="UP000183315">
    <property type="component" value="Unassembled WGS sequence"/>
</dbReference>